<gene>
    <name evidence="2" type="ORF">EJB05_35915</name>
</gene>
<dbReference type="InterPro" id="IPR011676">
    <property type="entry name" value="DUF1618"/>
</dbReference>
<accession>A0A5J9U854</accession>
<dbReference type="Gramene" id="TVU19744">
    <property type="protein sequence ID" value="TVU19744"/>
    <property type="gene ID" value="EJB05_35915"/>
</dbReference>
<evidence type="ECO:0000313" key="3">
    <source>
        <dbReference type="Proteomes" id="UP000324897"/>
    </source>
</evidence>
<dbReference type="AlphaFoldDB" id="A0A5J9U854"/>
<dbReference type="OrthoDB" id="655503at2759"/>
<feature type="non-terminal residue" evidence="2">
    <location>
        <position position="1"/>
    </location>
</feature>
<organism evidence="2 3">
    <name type="scientific">Eragrostis curvula</name>
    <name type="common">weeping love grass</name>
    <dbReference type="NCBI Taxonomy" id="38414"/>
    <lineage>
        <taxon>Eukaryota</taxon>
        <taxon>Viridiplantae</taxon>
        <taxon>Streptophyta</taxon>
        <taxon>Embryophyta</taxon>
        <taxon>Tracheophyta</taxon>
        <taxon>Spermatophyta</taxon>
        <taxon>Magnoliopsida</taxon>
        <taxon>Liliopsida</taxon>
        <taxon>Poales</taxon>
        <taxon>Poaceae</taxon>
        <taxon>PACMAD clade</taxon>
        <taxon>Chloridoideae</taxon>
        <taxon>Eragrostideae</taxon>
        <taxon>Eragrostidinae</taxon>
        <taxon>Eragrostis</taxon>
    </lineage>
</organism>
<name>A0A5J9U854_9POAL</name>
<comment type="caution">
    <text evidence="2">The sequence shown here is derived from an EMBL/GenBank/DDBJ whole genome shotgun (WGS) entry which is preliminary data.</text>
</comment>
<dbReference type="PANTHER" id="PTHR33086">
    <property type="entry name" value="OS05G0468200 PROTEIN-RELATED"/>
    <property type="match status" value="1"/>
</dbReference>
<evidence type="ECO:0000259" key="1">
    <source>
        <dbReference type="Pfam" id="PF07762"/>
    </source>
</evidence>
<feature type="domain" description="DUF1618" evidence="1">
    <location>
        <begin position="237"/>
        <end position="338"/>
    </location>
</feature>
<protein>
    <recommendedName>
        <fullName evidence="1">DUF1618 domain-containing protein</fullName>
    </recommendedName>
</protein>
<reference evidence="2 3" key="1">
    <citation type="journal article" date="2019" name="Sci. Rep.">
        <title>A high-quality genome of Eragrostis curvula grass provides insights into Poaceae evolution and supports new strategies to enhance forage quality.</title>
        <authorList>
            <person name="Carballo J."/>
            <person name="Santos B.A.C.M."/>
            <person name="Zappacosta D."/>
            <person name="Garbus I."/>
            <person name="Selva J.P."/>
            <person name="Gallo C.A."/>
            <person name="Diaz A."/>
            <person name="Albertini E."/>
            <person name="Caccamo M."/>
            <person name="Echenique V."/>
        </authorList>
    </citation>
    <scope>NUCLEOTIDE SEQUENCE [LARGE SCALE GENOMIC DNA]</scope>
    <source>
        <strain evidence="3">cv. Victoria</strain>
        <tissue evidence="2">Leaf</tissue>
    </source>
</reference>
<dbReference type="EMBL" id="RWGY01000029">
    <property type="protein sequence ID" value="TVU19744.1"/>
    <property type="molecule type" value="Genomic_DNA"/>
</dbReference>
<evidence type="ECO:0000313" key="2">
    <source>
        <dbReference type="EMBL" id="TVU19744.1"/>
    </source>
</evidence>
<sequence>MPLRRLLGLSAAASAPLRRGFSTAAWRPPWAMMEKFVVVNPQPPLPRTSLRLAEPPSASRLILPSHLIYTPRGPDPVTGELSAAFGGFVKAASGDGLLLLHFFELIGTAASNVGGARGLKLTGVSMDPDVTRFVCNPLSGELFRLPEIDGTKKTMWFSDIGILTQSERPQRPPDRYAVACLSEDHDGEELSFVMRRFLSETGKWDKVVGLQSPLPVSRRMDMDTPHEAVAFAGRLWWFDVTWGALSLDPFSDRPELRFVELPRDSVTDPMDTEKRGELLKYRRMGVSEGRLRYAEVSQEEPFVLSSFALDDDGKSWTLEHRIELRRLWPKQDLCKDMPHIAVVDPLKASVMHLTVGKQESSIDMDTGNLLGCTLRGEDDRPFEFLKPWLLPPWLETSRIPSAGTRSRNKVNVKSASLSDILVRVDRDKKI</sequence>
<dbReference type="Pfam" id="PF07762">
    <property type="entry name" value="DUF1618"/>
    <property type="match status" value="1"/>
</dbReference>
<keyword evidence="3" id="KW-1185">Reference proteome</keyword>
<dbReference type="PANTHER" id="PTHR33086:SF98">
    <property type="entry name" value="OS05G0468200 PROTEIN"/>
    <property type="match status" value="1"/>
</dbReference>
<dbReference type="Proteomes" id="UP000324897">
    <property type="component" value="Chromosome 7"/>
</dbReference>
<proteinExistence type="predicted"/>